<organism evidence="1">
    <name type="scientific">viral metagenome</name>
    <dbReference type="NCBI Taxonomy" id="1070528"/>
    <lineage>
        <taxon>unclassified sequences</taxon>
        <taxon>metagenomes</taxon>
        <taxon>organismal metagenomes</taxon>
    </lineage>
</organism>
<protein>
    <submittedName>
        <fullName evidence="1">Uncharacterized protein</fullName>
    </submittedName>
</protein>
<name>A0A6H1ZSY7_9ZZZZ</name>
<evidence type="ECO:0000313" key="4">
    <source>
        <dbReference type="EMBL" id="QJI01611.1"/>
    </source>
</evidence>
<sequence>MNPKSETRIRPFKRVKPGPLIDSLMSACPRVVSIPKVRARLRAAARQLAAVNIGFVNKGECVTALLQLEREAAFAADAVTSILGFILAPLQDEVEYGHLAEIAVPVEGTKPLGAVLWTSTLGDAVQRHFSCMAQIKLLYKTSPKYRKPGSSYCDDMLLSCSRTLVRPAYVRFARKLEEEFGWPAVEDSGLLKRVHLHPFEKQWEGQH</sequence>
<evidence type="ECO:0000313" key="2">
    <source>
        <dbReference type="EMBL" id="QJA60898.1"/>
    </source>
</evidence>
<dbReference type="EMBL" id="MT144234">
    <property type="protein sequence ID" value="QJA51043.1"/>
    <property type="molecule type" value="Genomic_DNA"/>
</dbReference>
<evidence type="ECO:0000313" key="1">
    <source>
        <dbReference type="EMBL" id="QJA51043.1"/>
    </source>
</evidence>
<accession>A0A6H1ZSY7</accession>
<dbReference type="EMBL" id="MT144936">
    <property type="protein sequence ID" value="QJI01611.1"/>
    <property type="molecule type" value="Genomic_DNA"/>
</dbReference>
<evidence type="ECO:0000313" key="3">
    <source>
        <dbReference type="EMBL" id="QJA81242.1"/>
    </source>
</evidence>
<gene>
    <name evidence="3" type="ORF">MM415A00564_0015</name>
    <name evidence="2" type="ORF">MM415B01029_0011</name>
    <name evidence="1" type="ORF">TM448A01963_0002</name>
    <name evidence="4" type="ORF">TM448B02663_0012</name>
</gene>
<reference evidence="1" key="1">
    <citation type="submission" date="2020-03" db="EMBL/GenBank/DDBJ databases">
        <title>The deep terrestrial virosphere.</title>
        <authorList>
            <person name="Holmfeldt K."/>
            <person name="Nilsson E."/>
            <person name="Simone D."/>
            <person name="Lopez-Fernandez M."/>
            <person name="Wu X."/>
            <person name="de Brujin I."/>
            <person name="Lundin D."/>
            <person name="Andersson A."/>
            <person name="Bertilsson S."/>
            <person name="Dopson M."/>
        </authorList>
    </citation>
    <scope>NUCLEOTIDE SEQUENCE</scope>
    <source>
        <strain evidence="3">MM415A00564</strain>
        <strain evidence="2">MM415B01029</strain>
        <strain evidence="1">TM448A01963</strain>
        <strain evidence="4">TM448B02663</strain>
    </source>
</reference>
<dbReference type="EMBL" id="MT142452">
    <property type="protein sequence ID" value="QJA81242.1"/>
    <property type="molecule type" value="Genomic_DNA"/>
</dbReference>
<dbReference type="EMBL" id="MT141424">
    <property type="protein sequence ID" value="QJA60898.1"/>
    <property type="molecule type" value="Genomic_DNA"/>
</dbReference>
<dbReference type="AlphaFoldDB" id="A0A6H1ZSY7"/>
<proteinExistence type="predicted"/>